<feature type="compositionally biased region" description="Polar residues" evidence="1">
    <location>
        <begin position="1"/>
        <end position="13"/>
    </location>
</feature>
<gene>
    <name evidence="2" type="ORF">HLB23_18155</name>
</gene>
<dbReference type="PANTHER" id="PTHR34853:SF1">
    <property type="entry name" value="LIPASE 5"/>
    <property type="match status" value="1"/>
</dbReference>
<evidence type="ECO:0000313" key="2">
    <source>
        <dbReference type="EMBL" id="NNH71759.1"/>
    </source>
</evidence>
<feature type="region of interest" description="Disordered" evidence="1">
    <location>
        <begin position="1"/>
        <end position="31"/>
    </location>
</feature>
<dbReference type="AlphaFoldDB" id="A0A849CA51"/>
<name>A0A849CA51_9NOCA</name>
<keyword evidence="3" id="KW-1185">Reference proteome</keyword>
<accession>A0A849CA51</accession>
<evidence type="ECO:0000256" key="1">
    <source>
        <dbReference type="SAM" id="MobiDB-lite"/>
    </source>
</evidence>
<dbReference type="Gene3D" id="1.10.260.130">
    <property type="match status" value="1"/>
</dbReference>
<dbReference type="InterPro" id="IPR005152">
    <property type="entry name" value="Lipase_secreted"/>
</dbReference>
<dbReference type="PIRSF" id="PIRSF029171">
    <property type="entry name" value="Esterase_LipA"/>
    <property type="match status" value="1"/>
</dbReference>
<dbReference type="EMBL" id="JABELX010000006">
    <property type="protein sequence ID" value="NNH71759.1"/>
    <property type="molecule type" value="Genomic_DNA"/>
</dbReference>
<organism evidence="2 3">
    <name type="scientific">Nocardia uniformis</name>
    <dbReference type="NCBI Taxonomy" id="53432"/>
    <lineage>
        <taxon>Bacteria</taxon>
        <taxon>Bacillati</taxon>
        <taxon>Actinomycetota</taxon>
        <taxon>Actinomycetes</taxon>
        <taxon>Mycobacteriales</taxon>
        <taxon>Nocardiaceae</taxon>
        <taxon>Nocardia</taxon>
    </lineage>
</organism>
<protein>
    <submittedName>
        <fullName evidence="2">Lipase</fullName>
    </submittedName>
</protein>
<dbReference type="Proteomes" id="UP000586827">
    <property type="component" value="Unassembled WGS sequence"/>
</dbReference>
<feature type="region of interest" description="Disordered" evidence="1">
    <location>
        <begin position="437"/>
        <end position="460"/>
    </location>
</feature>
<sequence length="460" mass="49566">MTPQTRAAATTNRPDLPGDDPFHRSPGDIEHLEPGTILRSREVRLGFFGAVPQCISAWQLLYRTRDLDGTPEAAVTTVLLPWDADPSIPRPLLSFQCAIDAVAPKCFPSYALRHGAQALGAIPQLELPLIASALERGWAVSVPDHEGLGGRFGAAREPGYRALDAARAALTFDPLGLNADTRIGLWGYSGGGLATTWAAELAAEYAPELDIVGAAAGSPVGDPAAAFVRMNGSAFAGFAMVFTAGLRRAYPQLDRILRTRVSAEYLKLLVRAETSATFPLLAKLAGRDIGKHVYGGLEAFLAHPEMRRILDDIRPGYRIPAMPMLVVQGVNDEVIAVGDVDAQVWRYIYGGGHIHYLRDRLSTHLPLQFLCAPAMLDWLADRFEGRRQLAPVGIDTVWSVAASRRALTEYLTFIALCARMAGGRPIRERSAVSDDAAISDSATERRAGTSRLGGPVAVRA</sequence>
<dbReference type="GO" id="GO:0004806">
    <property type="term" value="F:triacylglycerol lipase activity"/>
    <property type="evidence" value="ECO:0007669"/>
    <property type="project" value="InterPro"/>
</dbReference>
<evidence type="ECO:0000313" key="3">
    <source>
        <dbReference type="Proteomes" id="UP000586827"/>
    </source>
</evidence>
<dbReference type="Pfam" id="PF03583">
    <property type="entry name" value="LIP"/>
    <property type="match status" value="1"/>
</dbReference>
<dbReference type="SUPFAM" id="SSF53474">
    <property type="entry name" value="alpha/beta-Hydrolases"/>
    <property type="match status" value="1"/>
</dbReference>
<dbReference type="Gene3D" id="3.40.50.1820">
    <property type="entry name" value="alpha/beta hydrolase"/>
    <property type="match status" value="1"/>
</dbReference>
<dbReference type="GO" id="GO:0016042">
    <property type="term" value="P:lipid catabolic process"/>
    <property type="evidence" value="ECO:0007669"/>
    <property type="project" value="InterPro"/>
</dbReference>
<proteinExistence type="predicted"/>
<dbReference type="PANTHER" id="PTHR34853">
    <property type="match status" value="1"/>
</dbReference>
<dbReference type="InterPro" id="IPR029058">
    <property type="entry name" value="AB_hydrolase_fold"/>
</dbReference>
<feature type="compositionally biased region" description="Basic and acidic residues" evidence="1">
    <location>
        <begin position="20"/>
        <end position="31"/>
    </location>
</feature>
<reference evidence="2 3" key="1">
    <citation type="submission" date="2020-05" db="EMBL/GenBank/DDBJ databases">
        <title>MicrobeNet Type strains.</title>
        <authorList>
            <person name="Nicholson A.C."/>
        </authorList>
    </citation>
    <scope>NUCLEOTIDE SEQUENCE [LARGE SCALE GENOMIC DNA]</scope>
    <source>
        <strain evidence="2 3">JCM 3224</strain>
    </source>
</reference>
<comment type="caution">
    <text evidence="2">The sequence shown here is derived from an EMBL/GenBank/DDBJ whole genome shotgun (WGS) entry which is preliminary data.</text>
</comment>